<protein>
    <submittedName>
        <fullName evidence="1">Uncharacterized protein</fullName>
    </submittedName>
</protein>
<dbReference type="Proteomes" id="UP000218334">
    <property type="component" value="Unassembled WGS sequence"/>
</dbReference>
<reference evidence="2" key="1">
    <citation type="journal article" date="2017" name="Nat. Ecol. Evol.">
        <title>Genome expansion and lineage-specific genetic innovations in the forest pathogenic fungi Armillaria.</title>
        <authorList>
            <person name="Sipos G."/>
            <person name="Prasanna A.N."/>
            <person name="Walter M.C."/>
            <person name="O'Connor E."/>
            <person name="Balint B."/>
            <person name="Krizsan K."/>
            <person name="Kiss B."/>
            <person name="Hess J."/>
            <person name="Varga T."/>
            <person name="Slot J."/>
            <person name="Riley R."/>
            <person name="Boka B."/>
            <person name="Rigling D."/>
            <person name="Barry K."/>
            <person name="Lee J."/>
            <person name="Mihaltcheva S."/>
            <person name="LaButti K."/>
            <person name="Lipzen A."/>
            <person name="Waldron R."/>
            <person name="Moloney N.M."/>
            <person name="Sperisen C."/>
            <person name="Kredics L."/>
            <person name="Vagvoelgyi C."/>
            <person name="Patrignani A."/>
            <person name="Fitzpatrick D."/>
            <person name="Nagy I."/>
            <person name="Doyle S."/>
            <person name="Anderson J.B."/>
            <person name="Grigoriev I.V."/>
            <person name="Gueldener U."/>
            <person name="Muensterkoetter M."/>
            <person name="Nagy L.G."/>
        </authorList>
    </citation>
    <scope>NUCLEOTIDE SEQUENCE [LARGE SCALE GENOMIC DNA]</scope>
    <source>
        <strain evidence="2">28-4</strain>
    </source>
</reference>
<dbReference type="AlphaFoldDB" id="A0A2H3BCG6"/>
<evidence type="ECO:0000313" key="2">
    <source>
        <dbReference type="Proteomes" id="UP000218334"/>
    </source>
</evidence>
<accession>A0A2H3BCG6</accession>
<dbReference type="STRING" id="1076256.A0A2H3BCG6"/>
<dbReference type="EMBL" id="KZ293432">
    <property type="protein sequence ID" value="PBK68555.1"/>
    <property type="molecule type" value="Genomic_DNA"/>
</dbReference>
<name>A0A2H3BCG6_9AGAR</name>
<sequence length="133" mass="15090">MAIRLSLLPPPARATTRCLRVRYSHIYKLLRVLNAYYYFMDDDQLQRHANSDPLVALLSISPPFCAHGASTMAHIRLDMIAVDSFVQPRLDRIKELESEIACLRAEVDVISVTLDQCNQNVDRSVFINSSSLL</sequence>
<organism evidence="1 2">
    <name type="scientific">Armillaria solidipes</name>
    <dbReference type="NCBI Taxonomy" id="1076256"/>
    <lineage>
        <taxon>Eukaryota</taxon>
        <taxon>Fungi</taxon>
        <taxon>Dikarya</taxon>
        <taxon>Basidiomycota</taxon>
        <taxon>Agaricomycotina</taxon>
        <taxon>Agaricomycetes</taxon>
        <taxon>Agaricomycetidae</taxon>
        <taxon>Agaricales</taxon>
        <taxon>Marasmiineae</taxon>
        <taxon>Physalacriaceae</taxon>
        <taxon>Armillaria</taxon>
    </lineage>
</organism>
<gene>
    <name evidence="1" type="ORF">ARMSODRAFT_1019684</name>
</gene>
<proteinExistence type="predicted"/>
<evidence type="ECO:0000313" key="1">
    <source>
        <dbReference type="EMBL" id="PBK68555.1"/>
    </source>
</evidence>
<keyword evidence="2" id="KW-1185">Reference proteome</keyword>